<dbReference type="OrthoDB" id="8836344at2"/>
<reference evidence="3 4" key="1">
    <citation type="submission" date="2019-01" db="EMBL/GenBank/DDBJ databases">
        <authorList>
            <person name="Chen W.-M."/>
        </authorList>
    </citation>
    <scope>NUCLEOTIDE SEQUENCE [LARGE SCALE GENOMIC DNA]</scope>
    <source>
        <strain evidence="3 4">CCP-6</strain>
    </source>
</reference>
<comment type="caution">
    <text evidence="3">The sequence shown here is derived from an EMBL/GenBank/DDBJ whole genome shotgun (WGS) entry which is preliminary data.</text>
</comment>
<dbReference type="AlphaFoldDB" id="A0A437MDV0"/>
<dbReference type="RefSeq" id="WP_127788637.1">
    <property type="nucleotide sequence ID" value="NZ_SACL01000005.1"/>
</dbReference>
<accession>A0A437MDV0</accession>
<organism evidence="3 4">
    <name type="scientific">Rhodovarius crocodyli</name>
    <dbReference type="NCBI Taxonomy" id="1979269"/>
    <lineage>
        <taxon>Bacteria</taxon>
        <taxon>Pseudomonadati</taxon>
        <taxon>Pseudomonadota</taxon>
        <taxon>Alphaproteobacteria</taxon>
        <taxon>Acetobacterales</taxon>
        <taxon>Roseomonadaceae</taxon>
        <taxon>Rhodovarius</taxon>
    </lineage>
</organism>
<sequence>MLRALLLLLPLAACAVPPAPVALGPPLPYPPSVRTRLLAIAQAEWAEWGSIVADPEAPPRLEARPENFPRLVAYWNAVPGDEGALSRNRAIYAQDPAHPPGNLWAEPAWSAAFISYVMQRAGVDRREFRPNASHALYLDPLLSDAAAFPATAPFIPYRPQEYAPRLGDLVCGDRSRNPLTDWTQRLAEAGRFRPMHCDIVVGLSPGFVEAIGGNVADAVTLSRFPADEAGLLLPRPAGRTQWLVVMRNRLGELPPFGGMAVSKDAAGR</sequence>
<dbReference type="EMBL" id="SACL01000005">
    <property type="protein sequence ID" value="RVT95776.1"/>
    <property type="molecule type" value="Genomic_DNA"/>
</dbReference>
<dbReference type="InterPro" id="IPR019262">
    <property type="entry name" value="DUF2272"/>
</dbReference>
<dbReference type="Proteomes" id="UP000282957">
    <property type="component" value="Unassembled WGS sequence"/>
</dbReference>
<name>A0A437MDV0_9PROT</name>
<dbReference type="Pfam" id="PF10030">
    <property type="entry name" value="DUF2272"/>
    <property type="match status" value="1"/>
</dbReference>
<evidence type="ECO:0000313" key="3">
    <source>
        <dbReference type="EMBL" id="RVT95776.1"/>
    </source>
</evidence>
<evidence type="ECO:0000313" key="4">
    <source>
        <dbReference type="Proteomes" id="UP000282957"/>
    </source>
</evidence>
<feature type="signal peptide" evidence="1">
    <location>
        <begin position="1"/>
        <end position="15"/>
    </location>
</feature>
<feature type="chain" id="PRO_5019241654" evidence="1">
    <location>
        <begin position="16"/>
        <end position="268"/>
    </location>
</feature>
<evidence type="ECO:0000256" key="1">
    <source>
        <dbReference type="SAM" id="SignalP"/>
    </source>
</evidence>
<protein>
    <submittedName>
        <fullName evidence="3">DUF2272 domain-containing protein</fullName>
    </submittedName>
</protein>
<keyword evidence="1" id="KW-0732">Signal</keyword>
<gene>
    <name evidence="3" type="ORF">EOD42_16430</name>
</gene>
<keyword evidence="4" id="KW-1185">Reference proteome</keyword>
<evidence type="ECO:0000259" key="2">
    <source>
        <dbReference type="Pfam" id="PF10030"/>
    </source>
</evidence>
<proteinExistence type="predicted"/>
<feature type="domain" description="DUF2272" evidence="2">
    <location>
        <begin position="100"/>
        <end position="247"/>
    </location>
</feature>